<dbReference type="OrthoDB" id="9795306at2"/>
<dbReference type="CDD" id="cd06588">
    <property type="entry name" value="PhnB_like"/>
    <property type="match status" value="1"/>
</dbReference>
<reference evidence="2 3" key="1">
    <citation type="submission" date="2019-03" db="EMBL/GenBank/DDBJ databases">
        <title>Draft genome sequences of novel Actinobacteria.</title>
        <authorList>
            <person name="Sahin N."/>
            <person name="Ay H."/>
            <person name="Saygin H."/>
        </authorList>
    </citation>
    <scope>NUCLEOTIDE SEQUENCE [LARGE SCALE GENOMIC DNA]</scope>
    <source>
        <strain evidence="2 3">JCM 13523</strain>
    </source>
</reference>
<dbReference type="Pfam" id="PF00903">
    <property type="entry name" value="Glyoxalase"/>
    <property type="match status" value="1"/>
</dbReference>
<gene>
    <name evidence="2" type="ORF">E1263_38045</name>
</gene>
<comment type="caution">
    <text evidence="2">The sequence shown here is derived from an EMBL/GenBank/DDBJ whole genome shotgun (WGS) entry which is preliminary data.</text>
</comment>
<proteinExistence type="predicted"/>
<sequence>MASRLNPYIQFDGSAREALEFYQGVFGGDLTTSTFGEFGAGHGPDDDSKLMHGQLETPSGFTLMAADTPQGMPYNPGENISISLSGDDGDDLRGYFTKLSDGGKVTVPLEKQMWGDEFGQLVDRFGVNWLVNISGS</sequence>
<organism evidence="2 3">
    <name type="scientific">Kribbella antibiotica</name>
    <dbReference type="NCBI Taxonomy" id="190195"/>
    <lineage>
        <taxon>Bacteria</taxon>
        <taxon>Bacillati</taxon>
        <taxon>Actinomycetota</taxon>
        <taxon>Actinomycetes</taxon>
        <taxon>Propionibacteriales</taxon>
        <taxon>Kribbellaceae</taxon>
        <taxon>Kribbella</taxon>
    </lineage>
</organism>
<dbReference type="Gene3D" id="3.10.180.10">
    <property type="entry name" value="2,3-Dihydroxybiphenyl 1,2-Dioxygenase, domain 1"/>
    <property type="match status" value="1"/>
</dbReference>
<feature type="domain" description="Glyoxalase/fosfomycin resistance/dioxygenase" evidence="1">
    <location>
        <begin position="5"/>
        <end position="129"/>
    </location>
</feature>
<name>A0A4R4YL62_9ACTN</name>
<dbReference type="SUPFAM" id="SSF54593">
    <property type="entry name" value="Glyoxalase/Bleomycin resistance protein/Dihydroxybiphenyl dioxygenase"/>
    <property type="match status" value="1"/>
</dbReference>
<dbReference type="RefSeq" id="WP_132176541.1">
    <property type="nucleotide sequence ID" value="NZ_SMKX01000194.1"/>
</dbReference>
<dbReference type="Proteomes" id="UP000295124">
    <property type="component" value="Unassembled WGS sequence"/>
</dbReference>
<dbReference type="AlphaFoldDB" id="A0A4R4YL62"/>
<protein>
    <submittedName>
        <fullName evidence="2">VOC family protein</fullName>
    </submittedName>
</protein>
<dbReference type="InterPro" id="IPR028973">
    <property type="entry name" value="PhnB-like"/>
</dbReference>
<dbReference type="PANTHER" id="PTHR33990:SF1">
    <property type="entry name" value="PROTEIN YJDN"/>
    <property type="match status" value="1"/>
</dbReference>
<accession>A0A4R4YL62</accession>
<evidence type="ECO:0000313" key="2">
    <source>
        <dbReference type="EMBL" id="TDD45721.1"/>
    </source>
</evidence>
<dbReference type="InterPro" id="IPR004360">
    <property type="entry name" value="Glyas_Fos-R_dOase_dom"/>
</dbReference>
<evidence type="ECO:0000259" key="1">
    <source>
        <dbReference type="Pfam" id="PF00903"/>
    </source>
</evidence>
<evidence type="ECO:0000313" key="3">
    <source>
        <dbReference type="Proteomes" id="UP000295124"/>
    </source>
</evidence>
<dbReference type="EMBL" id="SMKX01000194">
    <property type="protein sequence ID" value="TDD45721.1"/>
    <property type="molecule type" value="Genomic_DNA"/>
</dbReference>
<dbReference type="InterPro" id="IPR029068">
    <property type="entry name" value="Glyas_Bleomycin-R_OHBP_Dase"/>
</dbReference>
<dbReference type="PANTHER" id="PTHR33990">
    <property type="entry name" value="PROTEIN YJDN-RELATED"/>
    <property type="match status" value="1"/>
</dbReference>
<keyword evidence="3" id="KW-1185">Reference proteome</keyword>